<dbReference type="AlphaFoldDB" id="A0A318HGG2"/>
<proteinExistence type="predicted"/>
<reference evidence="4" key="1">
    <citation type="submission" date="2018-05" db="EMBL/GenBank/DDBJ databases">
        <authorList>
            <person name="Deangelis K."/>
            <person name="Huntemann M."/>
            <person name="Clum A."/>
            <person name="Pillay M."/>
            <person name="Palaniappan K."/>
            <person name="Varghese N."/>
            <person name="Mikhailova N."/>
            <person name="Stamatis D."/>
            <person name="Reddy T."/>
            <person name="Daum C."/>
            <person name="Shapiro N."/>
            <person name="Ivanova N."/>
            <person name="Kyrpides N."/>
            <person name="Woyke T."/>
        </authorList>
    </citation>
    <scope>NUCLEOTIDE SEQUENCE [LARGE SCALE GENOMIC DNA]</scope>
    <source>
        <strain evidence="4">GAS496</strain>
    </source>
</reference>
<dbReference type="InterPro" id="IPR011048">
    <property type="entry name" value="Haem_d1_sf"/>
</dbReference>
<organism evidence="3 4">
    <name type="scientific">Mycolicibacterium moriokaense</name>
    <dbReference type="NCBI Taxonomy" id="39691"/>
    <lineage>
        <taxon>Bacteria</taxon>
        <taxon>Bacillati</taxon>
        <taxon>Actinomycetota</taxon>
        <taxon>Actinomycetes</taxon>
        <taxon>Mycobacteriales</taxon>
        <taxon>Mycobacteriaceae</taxon>
        <taxon>Mycolicibacterium</taxon>
    </lineage>
</organism>
<dbReference type="EMBL" id="QJJU01000007">
    <property type="protein sequence ID" value="PXX08742.1"/>
    <property type="molecule type" value="Genomic_DNA"/>
</dbReference>
<evidence type="ECO:0000259" key="2">
    <source>
        <dbReference type="Pfam" id="PF21783"/>
    </source>
</evidence>
<dbReference type="Proteomes" id="UP000247781">
    <property type="component" value="Unassembled WGS sequence"/>
</dbReference>
<dbReference type="SUPFAM" id="SSF51004">
    <property type="entry name" value="C-terminal (heme d1) domain of cytochrome cd1-nitrite reductase"/>
    <property type="match status" value="1"/>
</dbReference>
<feature type="domain" description="YNCE-like beta-propeller" evidence="2">
    <location>
        <begin position="36"/>
        <end position="322"/>
    </location>
</feature>
<dbReference type="OrthoDB" id="4565246at2"/>
<dbReference type="NCBIfam" id="TIGR02276">
    <property type="entry name" value="beta_rpt_yvtn"/>
    <property type="match status" value="1"/>
</dbReference>
<sequence length="352" mass="36700">MNMANFLMPMGTPDSHVIDEAHVDPDVASLGTVAIRRGPIGDIAAGASVVVTNYGDDSVSFVNPDTLAVEDTIGVPGEPFAVVVSDDRAYVSTSSATYDAVSVIDTNTTTVLATYPLAFGVTALAVSPDGKRVYAGRNGHDHVDVAVIDTTADRVGTIDIATGAGIGVDAIAVDPTGKRLYVATTDARGSQLVVVNAETARVDRKIWVGSPIRDLAFADGTAYALTSDRVRGGAVTVINMSTNRITDTIELGIGAPTQMTLSPDKTRAYVVDYDHVAVLCTLSHEVVNTVTVDARPSCVAVSFDGGRLYVADYAGDVSAFAVASTMPQLYSHFGPADQMALRALCELEPATV</sequence>
<evidence type="ECO:0000313" key="4">
    <source>
        <dbReference type="Proteomes" id="UP000247781"/>
    </source>
</evidence>
<accession>A0A318HGG2</accession>
<name>A0A318HGG2_9MYCO</name>
<reference evidence="3 4" key="2">
    <citation type="submission" date="2018-06" db="EMBL/GenBank/DDBJ databases">
        <title>Sequencing of bacterial isolates from soil warming experiment in Harvard Forest, Massachusetts, USA.</title>
        <authorList>
            <person name="Deangelis K.PhD."/>
        </authorList>
    </citation>
    <scope>NUCLEOTIDE SEQUENCE [LARGE SCALE GENOMIC DNA]</scope>
    <source>
        <strain evidence="3 4">GAS496</strain>
    </source>
</reference>
<keyword evidence="1" id="KW-0732">Signal</keyword>
<dbReference type="PANTHER" id="PTHR47197:SF3">
    <property type="entry name" value="DIHYDRO-HEME D1 DEHYDROGENASE"/>
    <property type="match status" value="1"/>
</dbReference>
<dbReference type="Gene3D" id="2.130.10.10">
    <property type="entry name" value="YVTN repeat-like/Quinoprotein amine dehydrogenase"/>
    <property type="match status" value="2"/>
</dbReference>
<dbReference type="InterPro" id="IPR011964">
    <property type="entry name" value="YVTN_b-propeller_repeat"/>
</dbReference>
<dbReference type="InterPro" id="IPR015943">
    <property type="entry name" value="WD40/YVTN_repeat-like_dom_sf"/>
</dbReference>
<dbReference type="InterPro" id="IPR048433">
    <property type="entry name" value="YNCE-like_beta-prop"/>
</dbReference>
<gene>
    <name evidence="3" type="ORF">C8E89_10746</name>
</gene>
<dbReference type="PANTHER" id="PTHR47197">
    <property type="entry name" value="PROTEIN NIRF"/>
    <property type="match status" value="1"/>
</dbReference>
<comment type="caution">
    <text evidence="3">The sequence shown here is derived from an EMBL/GenBank/DDBJ whole genome shotgun (WGS) entry which is preliminary data.</text>
</comment>
<evidence type="ECO:0000313" key="3">
    <source>
        <dbReference type="EMBL" id="PXX08742.1"/>
    </source>
</evidence>
<evidence type="ECO:0000256" key="1">
    <source>
        <dbReference type="ARBA" id="ARBA00022729"/>
    </source>
</evidence>
<dbReference type="InterPro" id="IPR051200">
    <property type="entry name" value="Host-pathogen_enzymatic-act"/>
</dbReference>
<dbReference type="Pfam" id="PF21783">
    <property type="entry name" value="YNCE"/>
    <property type="match status" value="1"/>
</dbReference>
<keyword evidence="4" id="KW-1185">Reference proteome</keyword>
<protein>
    <submittedName>
        <fullName evidence="3">YVTN family beta-propeller protein</fullName>
    </submittedName>
</protein>